<dbReference type="Proteomes" id="UP000182567">
    <property type="component" value="Plasmid unnamed1"/>
</dbReference>
<evidence type="ECO:0000313" key="1">
    <source>
        <dbReference type="EMBL" id="APC19440.1"/>
    </source>
</evidence>
<dbReference type="RefSeq" id="WP_071555944.1">
    <property type="nucleotide sequence ID" value="NZ_CP017887.1"/>
</dbReference>
<geneLocation type="plasmid" evidence="1">
    <name>unnamed1</name>
</geneLocation>
<protein>
    <submittedName>
        <fullName evidence="1">Uncharacterized protein</fullName>
    </submittedName>
</protein>
<proteinExistence type="predicted"/>
<sequence>MKIIPYIALAVSLAALYLAWEARQNEVPKIAVINIAAAIEAIPGERTPEAIEEATSKTYQQAARLAARGFLVLDSRAAIQVPADMEVPLPSMNQAPEEGLPQ</sequence>
<gene>
    <name evidence="1" type="ORF">BLL42_27265</name>
</gene>
<evidence type="ECO:0000313" key="2">
    <source>
        <dbReference type="Proteomes" id="UP000182567"/>
    </source>
</evidence>
<dbReference type="EMBL" id="CP017887">
    <property type="protein sequence ID" value="APC19440.1"/>
    <property type="molecule type" value="Genomic_DNA"/>
</dbReference>
<reference evidence="2" key="1">
    <citation type="submission" date="2016-10" db="EMBL/GenBank/DDBJ databases">
        <title>Pseudomonas frederiksbergensis ERGS4:02 complete genome.</title>
        <authorList>
            <person name="Kumar R."/>
            <person name="Acharya V."/>
            <person name="Singh D."/>
        </authorList>
    </citation>
    <scope>NUCLEOTIDE SEQUENCE [LARGE SCALE GENOMIC DNA]</scope>
    <source>
        <strain evidence="2">ERGS4:02</strain>
        <plasmid evidence="2">Plasmid unnamed1</plasmid>
    </source>
</reference>
<dbReference type="AlphaFoldDB" id="A0A1J0EUC9"/>
<name>A0A1J0EUC9_9PSED</name>
<dbReference type="GeneID" id="46911990"/>
<accession>A0A1J0EUC9</accession>
<organism evidence="1 2">
    <name type="scientific">Pseudomonas frederiksbergensis</name>
    <dbReference type="NCBI Taxonomy" id="104087"/>
    <lineage>
        <taxon>Bacteria</taxon>
        <taxon>Pseudomonadati</taxon>
        <taxon>Pseudomonadota</taxon>
        <taxon>Gammaproteobacteria</taxon>
        <taxon>Pseudomonadales</taxon>
        <taxon>Pseudomonadaceae</taxon>
        <taxon>Pseudomonas</taxon>
    </lineage>
</organism>
<keyword evidence="1" id="KW-0614">Plasmid</keyword>